<sequence>MKGYTGKNDVDFSETEELLREWENFFDNLDQKSETISDKLWSFSQKWRY</sequence>
<accession>A0A139MC05</accession>
<name>A0A139MC05_STROR</name>
<evidence type="ECO:0000313" key="2">
    <source>
        <dbReference type="Proteomes" id="UP000070541"/>
    </source>
</evidence>
<gene>
    <name evidence="1" type="ORF">SORDD05_00294</name>
</gene>
<dbReference type="PATRIC" id="fig|1303.76.peg.308"/>
<dbReference type="EMBL" id="LQOG01000013">
    <property type="protein sequence ID" value="KXT61348.1"/>
    <property type="molecule type" value="Genomic_DNA"/>
</dbReference>
<reference evidence="1 2" key="1">
    <citation type="submission" date="2016-01" db="EMBL/GenBank/DDBJ databases">
        <title>Highly variable Streptococcus oralis are common among viridans streptococci isolated from primates.</title>
        <authorList>
            <person name="Denapaite D."/>
            <person name="Rieger M."/>
            <person name="Koendgen S."/>
            <person name="Brueckner R."/>
            <person name="Ochigava I."/>
            <person name="Kappeler P."/>
            <person name="Maetz-Rensing K."/>
            <person name="Leendertz F."/>
            <person name="Hakenbeck R."/>
        </authorList>
    </citation>
    <scope>NUCLEOTIDE SEQUENCE [LARGE SCALE GENOMIC DNA]</scope>
    <source>
        <strain evidence="1 2">DD05</strain>
    </source>
</reference>
<proteinExistence type="predicted"/>
<dbReference type="Proteomes" id="UP000070541">
    <property type="component" value="Unassembled WGS sequence"/>
</dbReference>
<protein>
    <submittedName>
        <fullName evidence="1">Uncharacterized protein</fullName>
    </submittedName>
</protein>
<organism evidence="1 2">
    <name type="scientific">Streptococcus oralis</name>
    <dbReference type="NCBI Taxonomy" id="1303"/>
    <lineage>
        <taxon>Bacteria</taxon>
        <taxon>Bacillati</taxon>
        <taxon>Bacillota</taxon>
        <taxon>Bacilli</taxon>
        <taxon>Lactobacillales</taxon>
        <taxon>Streptococcaceae</taxon>
        <taxon>Streptococcus</taxon>
    </lineage>
</organism>
<dbReference type="AlphaFoldDB" id="A0A139MC05"/>
<evidence type="ECO:0000313" key="1">
    <source>
        <dbReference type="EMBL" id="KXT61348.1"/>
    </source>
</evidence>
<comment type="caution">
    <text evidence="1">The sequence shown here is derived from an EMBL/GenBank/DDBJ whole genome shotgun (WGS) entry which is preliminary data.</text>
</comment>